<reference evidence="2 3" key="1">
    <citation type="submission" date="2018-07" db="EMBL/GenBank/DDBJ databases">
        <authorList>
            <person name="Dixon J."/>
            <person name="Knudsen H.R."/>
            <person name="Rock W."/>
            <person name="Scott A.N."/>
            <person name="Walsdorf S.L."/>
            <person name="Layton S.R."/>
            <person name="Nayek S."/>
            <person name="Kim T."/>
            <person name="Hughes L.E."/>
            <person name="Garlena R.A."/>
            <person name="Russell D.A."/>
            <person name="Pope W.H."/>
            <person name="Jacobs-Sera D."/>
            <person name="Hatfull G.F."/>
        </authorList>
    </citation>
    <scope>NUCLEOTIDE SEQUENCE [LARGE SCALE GENOMIC DNA]</scope>
</reference>
<organism evidence="2 3">
    <name type="scientific">Streptomyces phage SparkleGoddess</name>
    <dbReference type="NCBI Taxonomy" id="2283305"/>
    <lineage>
        <taxon>Viruses</taxon>
        <taxon>Duplodnaviria</taxon>
        <taxon>Heunggongvirae</taxon>
        <taxon>Uroviricota</taxon>
        <taxon>Caudoviricetes</taxon>
        <taxon>Stanwilliamsviridae</taxon>
        <taxon>Loccivirinae</taxon>
        <taxon>Gilsonvirus</taxon>
        <taxon>Gilsonvirus comrade</taxon>
    </lineage>
</organism>
<proteinExistence type="predicted"/>
<accession>A0A345ME46</accession>
<name>A0A345ME46_9CAUD</name>
<dbReference type="EMBL" id="MH590589">
    <property type="protein sequence ID" value="AXH68827.1"/>
    <property type="molecule type" value="Genomic_DNA"/>
</dbReference>
<sequence>MSDTFLEQMGFKFISDLLTEIRDGQKRLEDKMADLQTEVVELREAVSGVSARVDALVGPLTDAVREAQDALAAEREAAANLAAAEDQEDVEQNQALADAKAATDAALANAQQAADEISAETDRLNAVAQPATPEEPQA</sequence>
<gene>
    <name evidence="2" type="primary">136</name>
    <name evidence="2" type="ORF">SEA_SPARKLEGODDESS_136</name>
</gene>
<protein>
    <submittedName>
        <fullName evidence="2">Uncharacterized protein</fullName>
    </submittedName>
</protein>
<evidence type="ECO:0000313" key="3">
    <source>
        <dbReference type="Proteomes" id="UP000259914"/>
    </source>
</evidence>
<evidence type="ECO:0000256" key="1">
    <source>
        <dbReference type="SAM" id="MobiDB-lite"/>
    </source>
</evidence>
<feature type="region of interest" description="Disordered" evidence="1">
    <location>
        <begin position="107"/>
        <end position="138"/>
    </location>
</feature>
<dbReference type="Proteomes" id="UP000259914">
    <property type="component" value="Segment"/>
</dbReference>
<evidence type="ECO:0000313" key="2">
    <source>
        <dbReference type="EMBL" id="AXH68827.1"/>
    </source>
</evidence>